<evidence type="ECO:0000256" key="2">
    <source>
        <dbReference type="SAM" id="Phobius"/>
    </source>
</evidence>
<proteinExistence type="predicted"/>
<dbReference type="AlphaFoldDB" id="A0A084IKI2"/>
<sequence length="354" mass="37581">MKTGLFWGAVAAVIVAIGVWAWLRWQPDGPGPDFAASNGRIEAVDIELATKYAGRIHDIAVDEGDFVASGQVVAHMDTATLDAQLAQAKARVLQARSARTSAVSDVALRRAEYANAEAVVAQRKAEADVAGKRFRRARALLAERAGSQQELDDSESAYQQARATLAAARAQVQASRAAIEAAQASVGQAEASIQAAVAATQELKAELADSVLHAPRAGRIQYRVAQPGEVLAAGASVLSMVDLSDVYMTFFLPTAKAGRVALGAEARIVLDAAPGYVIPATISYVADVAQFTPKTVETAEERQKLTFRVKARIAPALLQQHLKQVKTGLPGMVYVRLNPATPWPADLQVKLPRG</sequence>
<dbReference type="GO" id="GO:0055085">
    <property type="term" value="P:transmembrane transport"/>
    <property type="evidence" value="ECO:0007669"/>
    <property type="project" value="InterPro"/>
</dbReference>
<keyword evidence="2" id="KW-1133">Transmembrane helix</keyword>
<dbReference type="InterPro" id="IPR059052">
    <property type="entry name" value="HH_YbhG-like"/>
</dbReference>
<dbReference type="PANTHER" id="PTHR30438">
    <property type="entry name" value="36 KDA ANTIGEN-RELATED"/>
    <property type="match status" value="1"/>
</dbReference>
<evidence type="ECO:0000256" key="1">
    <source>
        <dbReference type="SAM" id="Coils"/>
    </source>
</evidence>
<dbReference type="Proteomes" id="UP000028302">
    <property type="component" value="Unassembled WGS sequence"/>
</dbReference>
<dbReference type="PANTHER" id="PTHR30438:SF2">
    <property type="entry name" value="MEMBRANE PROTEIN"/>
    <property type="match status" value="1"/>
</dbReference>
<accession>A0A084IKI2</accession>
<dbReference type="PATRIC" id="fig|1304275.5.peg.2218"/>
<keyword evidence="2" id="KW-0812">Transmembrane</keyword>
<evidence type="ECO:0000313" key="5">
    <source>
        <dbReference type="Proteomes" id="UP000028302"/>
    </source>
</evidence>
<evidence type="ECO:0000313" key="4">
    <source>
        <dbReference type="EMBL" id="KEZ77216.1"/>
    </source>
</evidence>
<dbReference type="OrthoDB" id="9778236at2"/>
<dbReference type="Pfam" id="PF25881">
    <property type="entry name" value="HH_YBHG"/>
    <property type="match status" value="1"/>
</dbReference>
<gene>
    <name evidence="4" type="ORF">C41B8_10865</name>
</gene>
<protein>
    <submittedName>
        <fullName evidence="4">Secretion protein HlyD family protein</fullName>
    </submittedName>
</protein>
<keyword evidence="1" id="KW-0175">Coiled coil</keyword>
<feature type="domain" description="YbhG-like alpha-helical hairpin" evidence="3">
    <location>
        <begin position="76"/>
        <end position="202"/>
    </location>
</feature>
<dbReference type="eggNOG" id="COG0845">
    <property type="taxonomic scope" value="Bacteria"/>
</dbReference>
<feature type="coiled-coil region" evidence="1">
    <location>
        <begin position="151"/>
        <end position="185"/>
    </location>
</feature>
<dbReference type="Gene3D" id="2.40.50.100">
    <property type="match status" value="1"/>
</dbReference>
<dbReference type="GO" id="GO:0005886">
    <property type="term" value="C:plasma membrane"/>
    <property type="evidence" value="ECO:0007669"/>
    <property type="project" value="TreeGrafter"/>
</dbReference>
<name>A0A084IKI2_SALHC</name>
<keyword evidence="2" id="KW-0472">Membrane</keyword>
<dbReference type="SUPFAM" id="SSF111369">
    <property type="entry name" value="HlyD-like secretion proteins"/>
    <property type="match status" value="2"/>
</dbReference>
<dbReference type="EMBL" id="APNK01000015">
    <property type="protein sequence ID" value="KEZ77216.1"/>
    <property type="molecule type" value="Genomic_DNA"/>
</dbReference>
<dbReference type="Gene3D" id="1.10.287.470">
    <property type="entry name" value="Helix hairpin bin"/>
    <property type="match status" value="2"/>
</dbReference>
<feature type="transmembrane region" description="Helical" evidence="2">
    <location>
        <begin position="6"/>
        <end position="23"/>
    </location>
</feature>
<organism evidence="4 5">
    <name type="scientific">Salinisphaera hydrothermalis (strain C41B8)</name>
    <dbReference type="NCBI Taxonomy" id="1304275"/>
    <lineage>
        <taxon>Bacteria</taxon>
        <taxon>Pseudomonadati</taxon>
        <taxon>Pseudomonadota</taxon>
        <taxon>Gammaproteobacteria</taxon>
        <taxon>Salinisphaerales</taxon>
        <taxon>Salinisphaeraceae</taxon>
        <taxon>Salinisphaera</taxon>
    </lineage>
</organism>
<dbReference type="STRING" id="1304275.C41B8_10865"/>
<keyword evidence="5" id="KW-1185">Reference proteome</keyword>
<comment type="caution">
    <text evidence="4">The sequence shown here is derived from an EMBL/GenBank/DDBJ whole genome shotgun (WGS) entry which is preliminary data.</text>
</comment>
<dbReference type="Gene3D" id="2.40.30.170">
    <property type="match status" value="1"/>
</dbReference>
<reference evidence="4 5" key="1">
    <citation type="submission" date="2013-03" db="EMBL/GenBank/DDBJ databases">
        <title>Salinisphaera hydrothermalis C41B8 Genome Sequencing.</title>
        <authorList>
            <person name="Li C."/>
            <person name="Lai Q."/>
            <person name="Shao Z."/>
        </authorList>
    </citation>
    <scope>NUCLEOTIDE SEQUENCE [LARGE SCALE GENOMIC DNA]</scope>
    <source>
        <strain evidence="4 5">C41B8</strain>
    </source>
</reference>
<evidence type="ECO:0000259" key="3">
    <source>
        <dbReference type="Pfam" id="PF25881"/>
    </source>
</evidence>